<dbReference type="Proteomes" id="UP001610631">
    <property type="component" value="Unassembled WGS sequence"/>
</dbReference>
<name>A0ABW7PBF2_9ACTN</name>
<sequence length="87" mass="9491">MNTDGILEYRIGHLRDRLAREDAAELGLLVEAHGTRAVLRGRVADEEARRAVLHAAGEELAGLDWYADLTVCQARPPGPGETEEVVT</sequence>
<proteinExistence type="predicted"/>
<protein>
    <recommendedName>
        <fullName evidence="3">BON domain-containing protein</fullName>
    </recommendedName>
</protein>
<evidence type="ECO:0008006" key="3">
    <source>
        <dbReference type="Google" id="ProtNLM"/>
    </source>
</evidence>
<gene>
    <name evidence="1" type="ORF">WDV06_11330</name>
</gene>
<accession>A0ABW7PBF2</accession>
<evidence type="ECO:0000313" key="1">
    <source>
        <dbReference type="EMBL" id="MFH7595678.1"/>
    </source>
</evidence>
<dbReference type="RefSeq" id="WP_395509530.1">
    <property type="nucleotide sequence ID" value="NZ_JBBDHD010000021.1"/>
</dbReference>
<organism evidence="1 2">
    <name type="scientific">Streptomyces racemochromogenes</name>
    <dbReference type="NCBI Taxonomy" id="67353"/>
    <lineage>
        <taxon>Bacteria</taxon>
        <taxon>Bacillati</taxon>
        <taxon>Actinomycetota</taxon>
        <taxon>Actinomycetes</taxon>
        <taxon>Kitasatosporales</taxon>
        <taxon>Streptomycetaceae</taxon>
        <taxon>Streptomyces</taxon>
    </lineage>
</organism>
<comment type="caution">
    <text evidence="1">The sequence shown here is derived from an EMBL/GenBank/DDBJ whole genome shotgun (WGS) entry which is preliminary data.</text>
</comment>
<keyword evidence="2" id="KW-1185">Reference proteome</keyword>
<dbReference type="EMBL" id="JBBDHD010000021">
    <property type="protein sequence ID" value="MFH7595678.1"/>
    <property type="molecule type" value="Genomic_DNA"/>
</dbReference>
<reference evidence="1 2" key="1">
    <citation type="submission" date="2024-03" db="EMBL/GenBank/DDBJ databases">
        <title>Whole genome sequencing of Streptomyces racemochromogenes, to identify antimicrobial biosynthetic gene clusters.</title>
        <authorList>
            <person name="Suryawanshi P."/>
            <person name="Krishnaraj P.U."/>
            <person name="Arun Y.P."/>
            <person name="Suryawanshi M.P."/>
            <person name="Rakshit O."/>
        </authorList>
    </citation>
    <scope>NUCLEOTIDE SEQUENCE [LARGE SCALE GENOMIC DNA]</scope>
    <source>
        <strain evidence="1 2">AUDT626</strain>
    </source>
</reference>
<evidence type="ECO:0000313" key="2">
    <source>
        <dbReference type="Proteomes" id="UP001610631"/>
    </source>
</evidence>